<name>A0A098YN02_9BACT</name>
<dbReference type="AlphaFoldDB" id="A0A098YN02"/>
<keyword evidence="6" id="KW-0443">Lipid metabolism</keyword>
<organism evidence="10 11">
    <name type="scientific">Hoylesella timonensis S9-PR14</name>
    <dbReference type="NCBI Taxonomy" id="1401062"/>
    <lineage>
        <taxon>Bacteria</taxon>
        <taxon>Pseudomonadati</taxon>
        <taxon>Bacteroidota</taxon>
        <taxon>Bacteroidia</taxon>
        <taxon>Bacteroidales</taxon>
        <taxon>Prevotellaceae</taxon>
        <taxon>Hoylesella</taxon>
    </lineage>
</organism>
<accession>A0A098YN02</accession>
<dbReference type="Proteomes" id="UP000029723">
    <property type="component" value="Unassembled WGS sequence"/>
</dbReference>
<evidence type="ECO:0000259" key="8">
    <source>
        <dbReference type="Pfam" id="PF01643"/>
    </source>
</evidence>
<sequence>MNHLDTVGRYTFLAEPFHCDFSGRLFLSHLGNHLLNAADFHAHERGFSMTVLQPMHKTWVLSRLAIEMNEIPLAYDKFEVETWIEQTMKWFTYRNFSVLGKGGKVYGYGRSVWALIDTDTRQPTDILAFDDGRVKQSTNAKKLCPIDVVSRVKMTDNIQRWHTLVTTYSDVDMNGHINSVKYIEHLLNLWSMTFHATHPIKRIDVAYVAEAYGGDTLHFDVETLDELSYAVRIVRQAKEQTMEQEVCRCKVQFTETLHPKKL</sequence>
<keyword evidence="3" id="KW-0378">Hydrolase</keyword>
<dbReference type="PANTHER" id="PTHR31727:SF6">
    <property type="entry name" value="OLEOYL-ACYL CARRIER PROTEIN THIOESTERASE 1, CHLOROPLASTIC"/>
    <property type="match status" value="1"/>
</dbReference>
<dbReference type="InterPro" id="IPR045023">
    <property type="entry name" value="FATA/B"/>
</dbReference>
<evidence type="ECO:0000256" key="5">
    <source>
        <dbReference type="ARBA" id="ARBA00022946"/>
    </source>
</evidence>
<keyword evidence="2" id="KW-0444">Lipid biosynthesis</keyword>
<protein>
    <submittedName>
        <fullName evidence="10">Acyl-ACP thioesterase</fullName>
    </submittedName>
</protein>
<dbReference type="GO" id="GO:0016297">
    <property type="term" value="F:fatty acyl-[ACP] hydrolase activity"/>
    <property type="evidence" value="ECO:0007669"/>
    <property type="project" value="InterPro"/>
</dbReference>
<dbReference type="Gene3D" id="3.10.129.10">
    <property type="entry name" value="Hotdog Thioesterase"/>
    <property type="match status" value="2"/>
</dbReference>
<dbReference type="InterPro" id="IPR029069">
    <property type="entry name" value="HotDog_dom_sf"/>
</dbReference>
<reference evidence="10 11" key="1">
    <citation type="submission" date="2014-07" db="EMBL/GenBank/DDBJ databases">
        <authorList>
            <person name="McCorrison J."/>
            <person name="Sanka R."/>
            <person name="Torralba M."/>
            <person name="Gillis M."/>
            <person name="Haft D.H."/>
            <person name="Methe B."/>
            <person name="Sutton G."/>
            <person name="Nelson K.E."/>
        </authorList>
    </citation>
    <scope>NUCLEOTIDE SEQUENCE [LARGE SCALE GENOMIC DNA]</scope>
    <source>
        <strain evidence="10 11">S9-PR14</strain>
    </source>
</reference>
<evidence type="ECO:0000256" key="7">
    <source>
        <dbReference type="ARBA" id="ARBA00023160"/>
    </source>
</evidence>
<dbReference type="Pfam" id="PF01643">
    <property type="entry name" value="Acyl-ACP_TE"/>
    <property type="match status" value="1"/>
</dbReference>
<dbReference type="Pfam" id="PF20791">
    <property type="entry name" value="Acyl-ACP_TE_C"/>
    <property type="match status" value="1"/>
</dbReference>
<dbReference type="OrthoDB" id="9801517at2"/>
<comment type="similarity">
    <text evidence="1">Belongs to the acyl-ACP thioesterase family.</text>
</comment>
<evidence type="ECO:0000259" key="9">
    <source>
        <dbReference type="Pfam" id="PF20791"/>
    </source>
</evidence>
<dbReference type="GO" id="GO:0000036">
    <property type="term" value="F:acyl carrier activity"/>
    <property type="evidence" value="ECO:0007669"/>
    <property type="project" value="TreeGrafter"/>
</dbReference>
<keyword evidence="7" id="KW-0275">Fatty acid biosynthesis</keyword>
<dbReference type="PANTHER" id="PTHR31727">
    <property type="entry name" value="OLEOYL-ACYL CARRIER PROTEIN THIOESTERASE 1, CHLOROPLASTIC"/>
    <property type="match status" value="1"/>
</dbReference>
<evidence type="ECO:0000256" key="3">
    <source>
        <dbReference type="ARBA" id="ARBA00022801"/>
    </source>
</evidence>
<feature type="domain" description="Acyl-ACP thioesterase-like C-terminal" evidence="9">
    <location>
        <begin position="163"/>
        <end position="250"/>
    </location>
</feature>
<keyword evidence="4" id="KW-0276">Fatty acid metabolism</keyword>
<proteinExistence type="inferred from homology"/>
<evidence type="ECO:0000256" key="2">
    <source>
        <dbReference type="ARBA" id="ARBA00022516"/>
    </source>
</evidence>
<evidence type="ECO:0000313" key="11">
    <source>
        <dbReference type="Proteomes" id="UP000029723"/>
    </source>
</evidence>
<dbReference type="EMBL" id="JRPQ01000279">
    <property type="protein sequence ID" value="KGI20711.1"/>
    <property type="molecule type" value="Genomic_DNA"/>
</dbReference>
<dbReference type="SUPFAM" id="SSF54637">
    <property type="entry name" value="Thioesterase/thiol ester dehydrase-isomerase"/>
    <property type="match status" value="2"/>
</dbReference>
<feature type="domain" description="Acyl-ACP thioesterase N-terminal hotdog" evidence="8">
    <location>
        <begin position="18"/>
        <end position="126"/>
    </location>
</feature>
<gene>
    <name evidence="10" type="ORF">HMPREF9304_14400</name>
</gene>
<evidence type="ECO:0000256" key="4">
    <source>
        <dbReference type="ARBA" id="ARBA00022832"/>
    </source>
</evidence>
<keyword evidence="5" id="KW-0809">Transit peptide</keyword>
<dbReference type="RefSeq" id="WP_036930137.1">
    <property type="nucleotide sequence ID" value="NZ_JRPQ01000279.1"/>
</dbReference>
<evidence type="ECO:0000313" key="10">
    <source>
        <dbReference type="EMBL" id="KGI20711.1"/>
    </source>
</evidence>
<evidence type="ECO:0000256" key="1">
    <source>
        <dbReference type="ARBA" id="ARBA00006500"/>
    </source>
</evidence>
<dbReference type="InterPro" id="IPR002864">
    <property type="entry name" value="Acyl-ACP_thioesterase_NHD"/>
</dbReference>
<comment type="caution">
    <text evidence="10">The sequence shown here is derived from an EMBL/GenBank/DDBJ whole genome shotgun (WGS) entry which is preliminary data.</text>
</comment>
<evidence type="ECO:0000256" key="6">
    <source>
        <dbReference type="ARBA" id="ARBA00023098"/>
    </source>
</evidence>
<dbReference type="InterPro" id="IPR049427">
    <property type="entry name" value="Acyl-ACP_TE_C"/>
</dbReference>